<evidence type="ECO:0000256" key="6">
    <source>
        <dbReference type="ARBA" id="ARBA00022679"/>
    </source>
</evidence>
<dbReference type="InterPro" id="IPR003660">
    <property type="entry name" value="HAMP_dom"/>
</dbReference>
<gene>
    <name evidence="13" type="ORF">L9G74_00400</name>
</gene>
<dbReference type="SMART" id="SM00387">
    <property type="entry name" value="HATPase_c"/>
    <property type="match status" value="1"/>
</dbReference>
<dbReference type="InterPro" id="IPR003594">
    <property type="entry name" value="HATPase_dom"/>
</dbReference>
<dbReference type="InterPro" id="IPR036097">
    <property type="entry name" value="HisK_dim/P_sf"/>
</dbReference>
<dbReference type="CDD" id="cd00075">
    <property type="entry name" value="HATPase"/>
    <property type="match status" value="1"/>
</dbReference>
<keyword evidence="8 13" id="KW-0418">Kinase</keyword>
<comment type="caution">
    <text evidence="13">The sequence shown here is derived from an EMBL/GenBank/DDBJ whole genome shotgun (WGS) entry which is preliminary data.</text>
</comment>
<dbReference type="EMBL" id="JAKOGG010000001">
    <property type="protein sequence ID" value="MCS4554894.1"/>
    <property type="molecule type" value="Genomic_DNA"/>
</dbReference>
<evidence type="ECO:0000256" key="10">
    <source>
        <dbReference type="SAM" id="Phobius"/>
    </source>
</evidence>
<dbReference type="PANTHER" id="PTHR44936:SF10">
    <property type="entry name" value="SENSOR PROTEIN RSTB"/>
    <property type="match status" value="1"/>
</dbReference>
<evidence type="ECO:0000313" key="14">
    <source>
        <dbReference type="Proteomes" id="UP001201549"/>
    </source>
</evidence>
<keyword evidence="5" id="KW-0597">Phosphoprotein</keyword>
<keyword evidence="7" id="KW-0547">Nucleotide-binding</keyword>
<evidence type="ECO:0000256" key="3">
    <source>
        <dbReference type="ARBA" id="ARBA00012438"/>
    </source>
</evidence>
<accession>A0ABT2FF49</accession>
<evidence type="ECO:0000256" key="9">
    <source>
        <dbReference type="ARBA" id="ARBA00022840"/>
    </source>
</evidence>
<evidence type="ECO:0000256" key="7">
    <source>
        <dbReference type="ARBA" id="ARBA00022741"/>
    </source>
</evidence>
<evidence type="ECO:0000259" key="12">
    <source>
        <dbReference type="PROSITE" id="PS50885"/>
    </source>
</evidence>
<evidence type="ECO:0000256" key="5">
    <source>
        <dbReference type="ARBA" id="ARBA00022553"/>
    </source>
</evidence>
<protein>
    <recommendedName>
        <fullName evidence="3">histidine kinase</fullName>
        <ecNumber evidence="3">2.7.13.3</ecNumber>
    </recommendedName>
</protein>
<evidence type="ECO:0000313" key="13">
    <source>
        <dbReference type="EMBL" id="MCS4554894.1"/>
    </source>
</evidence>
<dbReference type="InterPro" id="IPR004358">
    <property type="entry name" value="Sig_transdc_His_kin-like_C"/>
</dbReference>
<comment type="subcellular location">
    <subcellularLocation>
        <location evidence="2">Cell membrane</location>
        <topology evidence="2">Multi-pass membrane protein</topology>
    </subcellularLocation>
</comment>
<dbReference type="SUPFAM" id="SSF55874">
    <property type="entry name" value="ATPase domain of HSP90 chaperone/DNA topoisomerase II/histidine kinase"/>
    <property type="match status" value="1"/>
</dbReference>
<comment type="catalytic activity">
    <reaction evidence="1">
        <text>ATP + protein L-histidine = ADP + protein N-phospho-L-histidine.</text>
        <dbReference type="EC" id="2.7.13.3"/>
    </reaction>
</comment>
<evidence type="ECO:0000256" key="4">
    <source>
        <dbReference type="ARBA" id="ARBA00022475"/>
    </source>
</evidence>
<evidence type="ECO:0000256" key="8">
    <source>
        <dbReference type="ARBA" id="ARBA00022777"/>
    </source>
</evidence>
<dbReference type="PRINTS" id="PR00344">
    <property type="entry name" value="BCTRLSENSOR"/>
</dbReference>
<evidence type="ECO:0000259" key="11">
    <source>
        <dbReference type="PROSITE" id="PS50109"/>
    </source>
</evidence>
<organism evidence="13 14">
    <name type="scientific">Shewanella electrica</name>
    <dbReference type="NCBI Taxonomy" id="515560"/>
    <lineage>
        <taxon>Bacteria</taxon>
        <taxon>Pseudomonadati</taxon>
        <taxon>Pseudomonadota</taxon>
        <taxon>Gammaproteobacteria</taxon>
        <taxon>Alteromonadales</taxon>
        <taxon>Shewanellaceae</taxon>
        <taxon>Shewanella</taxon>
    </lineage>
</organism>
<keyword evidence="9" id="KW-0067">ATP-binding</keyword>
<dbReference type="Proteomes" id="UP001201549">
    <property type="component" value="Unassembled WGS sequence"/>
</dbReference>
<keyword evidence="14" id="KW-1185">Reference proteome</keyword>
<dbReference type="Gene3D" id="3.30.565.10">
    <property type="entry name" value="Histidine kinase-like ATPase, C-terminal domain"/>
    <property type="match status" value="1"/>
</dbReference>
<dbReference type="Pfam" id="PF02518">
    <property type="entry name" value="HATPase_c"/>
    <property type="match status" value="1"/>
</dbReference>
<dbReference type="PROSITE" id="PS50109">
    <property type="entry name" value="HIS_KIN"/>
    <property type="match status" value="1"/>
</dbReference>
<dbReference type="EC" id="2.7.13.3" evidence="3"/>
<dbReference type="PROSITE" id="PS50885">
    <property type="entry name" value="HAMP"/>
    <property type="match status" value="1"/>
</dbReference>
<reference evidence="14" key="1">
    <citation type="submission" date="2023-07" db="EMBL/GenBank/DDBJ databases">
        <title>Shewanella mangrovi sp. nov., an acetaldehyde- degrading bacterium isolated from mangrove sediment.</title>
        <authorList>
            <person name="Liu Y."/>
        </authorList>
    </citation>
    <scope>NUCLEOTIDE SEQUENCE [LARGE SCALE GENOMIC DNA]</scope>
    <source>
        <strain evidence="14">C32</strain>
    </source>
</reference>
<feature type="transmembrane region" description="Helical" evidence="10">
    <location>
        <begin position="194"/>
        <end position="212"/>
    </location>
</feature>
<dbReference type="GO" id="GO:0016301">
    <property type="term" value="F:kinase activity"/>
    <property type="evidence" value="ECO:0007669"/>
    <property type="project" value="UniProtKB-KW"/>
</dbReference>
<dbReference type="Gene3D" id="1.10.287.130">
    <property type="match status" value="1"/>
</dbReference>
<dbReference type="InterPro" id="IPR036890">
    <property type="entry name" value="HATPase_C_sf"/>
</dbReference>
<proteinExistence type="predicted"/>
<evidence type="ECO:0000256" key="2">
    <source>
        <dbReference type="ARBA" id="ARBA00004651"/>
    </source>
</evidence>
<dbReference type="RefSeq" id="WP_238894205.1">
    <property type="nucleotide sequence ID" value="NZ_JAKOGG010000001.1"/>
</dbReference>
<dbReference type="InterPro" id="IPR050980">
    <property type="entry name" value="2C_sensor_his_kinase"/>
</dbReference>
<name>A0ABT2FF49_9GAMM</name>
<keyword evidence="6" id="KW-0808">Transferase</keyword>
<dbReference type="PANTHER" id="PTHR44936">
    <property type="entry name" value="SENSOR PROTEIN CREC"/>
    <property type="match status" value="1"/>
</dbReference>
<dbReference type="CDD" id="cd00082">
    <property type="entry name" value="HisKA"/>
    <property type="match status" value="1"/>
</dbReference>
<feature type="transmembrane region" description="Helical" evidence="10">
    <location>
        <begin position="20"/>
        <end position="39"/>
    </location>
</feature>
<keyword evidence="4" id="KW-1003">Cell membrane</keyword>
<feature type="domain" description="Histidine kinase" evidence="11">
    <location>
        <begin position="272"/>
        <end position="472"/>
    </location>
</feature>
<feature type="domain" description="HAMP" evidence="12">
    <location>
        <begin position="214"/>
        <end position="264"/>
    </location>
</feature>
<keyword evidence="10" id="KW-1133">Transmembrane helix</keyword>
<dbReference type="SMART" id="SM00388">
    <property type="entry name" value="HisKA"/>
    <property type="match status" value="1"/>
</dbReference>
<dbReference type="InterPro" id="IPR005467">
    <property type="entry name" value="His_kinase_dom"/>
</dbReference>
<sequence length="472" mass="52886">MKLHQLLFHLPKSMFGQMVILTLIFLGAFVYYVAIVPLMEVPDGSDDPIATTVGLITNEMRQYLNDMKNDPNSTEKISKYPAIAEVLANNPDFTYYLRQNNQVYSNTESSFYRTQLQLEQLHQMLLQQKNLNVCTYASYESSLEQEQKQVSVIYSFCGDANYYMEFSGITKPVQPKLYDLTDYYERWFWSNSRTSLYAAGGVFVIAILILLLNMRAIRRLVKLANSFDPKHLERQLPETGLSKEVLPLVRAVNQMIAKVDDTQKKHNFFLSTAAHEMRTPLTILRTRLESLDDGVIKDKLINDVRRLVSLVNQLLKLMRVGGPKELVAQIDVVDCCKKVIADRAPYAIDLDCSLSFDTEVTKYLIKGDADLLEVALANLIDNAISFTPKQGEVQVALSASGALTITDQGPGIHPQLLESLFEPFAKFPPNRNGHGLGLAIVKAVSQLHGAEVTAHNAETGGACFTMQFGQAS</sequence>
<dbReference type="InterPro" id="IPR003661">
    <property type="entry name" value="HisK_dim/P_dom"/>
</dbReference>
<keyword evidence="10" id="KW-0812">Transmembrane</keyword>
<evidence type="ECO:0000256" key="1">
    <source>
        <dbReference type="ARBA" id="ARBA00000085"/>
    </source>
</evidence>
<keyword evidence="10" id="KW-0472">Membrane</keyword>
<dbReference type="Pfam" id="PF00512">
    <property type="entry name" value="HisKA"/>
    <property type="match status" value="1"/>
</dbReference>
<dbReference type="SUPFAM" id="SSF47384">
    <property type="entry name" value="Homodimeric domain of signal transducing histidine kinase"/>
    <property type="match status" value="1"/>
</dbReference>